<name>A0A2S2NJF8_SCHGA</name>
<protein>
    <submittedName>
        <fullName evidence="6">Presenilins-associated rhomboid-like protein</fullName>
    </submittedName>
</protein>
<dbReference type="GO" id="GO:0016020">
    <property type="term" value="C:membrane"/>
    <property type="evidence" value="ECO:0007669"/>
    <property type="project" value="UniProtKB-SubCell"/>
</dbReference>
<comment type="subcellular location">
    <subcellularLocation>
        <location evidence="1">Membrane</location>
        <topology evidence="1">Multi-pass membrane protein</topology>
    </subcellularLocation>
</comment>
<dbReference type="SUPFAM" id="SSF144091">
    <property type="entry name" value="Rhomboid-like"/>
    <property type="match status" value="1"/>
</dbReference>
<proteinExistence type="predicted"/>
<feature type="transmembrane region" description="Helical" evidence="5">
    <location>
        <begin position="40"/>
        <end position="58"/>
    </location>
</feature>
<evidence type="ECO:0000256" key="5">
    <source>
        <dbReference type="SAM" id="Phobius"/>
    </source>
</evidence>
<accession>A0A2S2NJF8</accession>
<evidence type="ECO:0000256" key="3">
    <source>
        <dbReference type="ARBA" id="ARBA00022989"/>
    </source>
</evidence>
<evidence type="ECO:0000256" key="1">
    <source>
        <dbReference type="ARBA" id="ARBA00004141"/>
    </source>
</evidence>
<dbReference type="AlphaFoldDB" id="A0A2S2NJF8"/>
<evidence type="ECO:0000313" key="6">
    <source>
        <dbReference type="EMBL" id="MBY17062.1"/>
    </source>
</evidence>
<organism evidence="6">
    <name type="scientific">Schizaphis graminum</name>
    <name type="common">Green bug aphid</name>
    <dbReference type="NCBI Taxonomy" id="13262"/>
    <lineage>
        <taxon>Eukaryota</taxon>
        <taxon>Metazoa</taxon>
        <taxon>Ecdysozoa</taxon>
        <taxon>Arthropoda</taxon>
        <taxon>Hexapoda</taxon>
        <taxon>Insecta</taxon>
        <taxon>Pterygota</taxon>
        <taxon>Neoptera</taxon>
        <taxon>Paraneoptera</taxon>
        <taxon>Hemiptera</taxon>
        <taxon>Sternorrhyncha</taxon>
        <taxon>Aphidomorpha</taxon>
        <taxon>Aphidoidea</taxon>
        <taxon>Aphididae</taxon>
        <taxon>Aphidini</taxon>
        <taxon>Schizaphis</taxon>
    </lineage>
</organism>
<reference evidence="6" key="1">
    <citation type="submission" date="2018-04" db="EMBL/GenBank/DDBJ databases">
        <title>Transcriptome of Schizaphis graminum biotype I.</title>
        <authorList>
            <person name="Scully E.D."/>
            <person name="Geib S.M."/>
            <person name="Palmer N.A."/>
            <person name="Koch K."/>
            <person name="Bradshaw J."/>
            <person name="Heng-Moss T."/>
            <person name="Sarath G."/>
        </authorList>
    </citation>
    <scope>NUCLEOTIDE SEQUENCE</scope>
</reference>
<keyword evidence="2 5" id="KW-0812">Transmembrane</keyword>
<keyword evidence="3 5" id="KW-1133">Transmembrane helix</keyword>
<gene>
    <name evidence="6" type="primary">PARL</name>
    <name evidence="6" type="ORF">g.45055</name>
</gene>
<dbReference type="Gene3D" id="1.20.1540.10">
    <property type="entry name" value="Rhomboid-like"/>
    <property type="match status" value="1"/>
</dbReference>
<evidence type="ECO:0000256" key="4">
    <source>
        <dbReference type="ARBA" id="ARBA00023136"/>
    </source>
</evidence>
<dbReference type="EMBL" id="GGMR01004443">
    <property type="protein sequence ID" value="MBY17062.1"/>
    <property type="molecule type" value="Transcribed_RNA"/>
</dbReference>
<evidence type="ECO:0000256" key="2">
    <source>
        <dbReference type="ARBA" id="ARBA00022692"/>
    </source>
</evidence>
<sequence length="114" mass="13352">MLSIYWKILSIIKFEILDKMILKENTVLSFWKYLSNGEKAFGIITFVNVVVYLAWNVTKWNSTMFKYFIINEDQSNSVWSNLLSSFSHTSLRSLTANVVYLYYTLCKLGKLIVV</sequence>
<keyword evidence="4 5" id="KW-0472">Membrane</keyword>
<dbReference type="InterPro" id="IPR035952">
    <property type="entry name" value="Rhomboid-like_sf"/>
</dbReference>